<dbReference type="VEuPathDB" id="FungiDB:B9J08_000508"/>
<evidence type="ECO:0000313" key="3">
    <source>
        <dbReference type="EMBL" id="KND99913.1"/>
    </source>
</evidence>
<proteinExistence type="predicted"/>
<dbReference type="InterPro" id="IPR011989">
    <property type="entry name" value="ARM-like"/>
</dbReference>
<sequence length="786" mass="88272">MFSSVFKTGIRSIYNVSETATFYSDFWSIYPAKHKRSGKMVSVFIFDKTDFEKSVTHLCSQTPNTKNPRHIISECYELIQFGIMQLAKLKHPHILTVVEVLELTRLKFIFVSEPLVGSLQTIGFDSANPLEIKKGVLEISKALQFLHNSCDMVHLNLQPSSVLVSAYGDWKLSAFYFIKSLLEMSSSEQENFYIMNTSSFVPFANINLNFVAPEIVLDSGGARLGAPNDIWSLGHLIIYLFNRESVLALEAVNLSEYKHAIQLFEKKFCNHKVSELGYLFKSVPHQLQSTIMNLLRRYPHDRFTIDQFIESDFFQDNLMKVMCFVDEYSSKSSNEKMVFLDGILTDANLLPALPSSFKINKFLPLMVDNVLKEISFIPTSAAEDSHGVLIAKTLKIVFHLAQGLSKLSFQDRVFETLATDGKAKKNSQNLIRSLINSSVHVRLVFVQSLTLLMEKLNPKEVTQVIKMLCPLCLKNTPTTDQSLTHQIELQDLFLKNVLQFINIIDFPYIKSDLIPLVCHVFKTTTILSTKLQAIATFKMLLNDKILDEDTIVDSIFPVFLNLKSRDKRVVSSVIDYFAGLAESDVIKNVPLLIESGLSKCLQLAFGCEGISSTEFLAFVKTVRQLEDNLIRRRVNQLNSSTNPADLTPTDNFDVLIKGVSLDSSRNFSRSLPLKESMRPTHDMTKPLAELETAVHPSSEPMITESSSMQMNSKKFLSLTPAIPTPRDGVSILRKIDLAENVSFDVGKKNLNPKQGRSKSDISGNAKLPPGYSSSLLTPHIPTGSDG</sequence>
<dbReference type="Gene3D" id="1.25.10.10">
    <property type="entry name" value="Leucine-rich Repeat Variant"/>
    <property type="match status" value="1"/>
</dbReference>
<comment type="caution">
    <text evidence="3">The sequence shown here is derived from an EMBL/GenBank/DDBJ whole genome shotgun (WGS) entry which is preliminary data.</text>
</comment>
<evidence type="ECO:0000313" key="4">
    <source>
        <dbReference type="Proteomes" id="UP000037122"/>
    </source>
</evidence>
<dbReference type="Proteomes" id="UP000037122">
    <property type="component" value="Unassembled WGS sequence"/>
</dbReference>
<dbReference type="Gene3D" id="1.10.510.10">
    <property type="entry name" value="Transferase(Phosphotransferase) domain 1"/>
    <property type="match status" value="1"/>
</dbReference>
<dbReference type="VEuPathDB" id="FungiDB:CJJ09_002475"/>
<name>A0A0L0P0V7_CANAR</name>
<dbReference type="InterPro" id="IPR000719">
    <property type="entry name" value="Prot_kinase_dom"/>
</dbReference>
<organism evidence="3 4">
    <name type="scientific">Candidozyma auris</name>
    <name type="common">Yeast</name>
    <name type="synonym">Candida auris</name>
    <dbReference type="NCBI Taxonomy" id="498019"/>
    <lineage>
        <taxon>Eukaryota</taxon>
        <taxon>Fungi</taxon>
        <taxon>Dikarya</taxon>
        <taxon>Ascomycota</taxon>
        <taxon>Saccharomycotina</taxon>
        <taxon>Pichiomycetes</taxon>
        <taxon>Metschnikowiaceae</taxon>
        <taxon>Candidozyma</taxon>
    </lineage>
</organism>
<dbReference type="SUPFAM" id="SSF56112">
    <property type="entry name" value="Protein kinase-like (PK-like)"/>
    <property type="match status" value="1"/>
</dbReference>
<protein>
    <recommendedName>
        <fullName evidence="2">Protein kinase domain-containing protein</fullName>
    </recommendedName>
</protein>
<gene>
    <name evidence="3" type="ORF">QG37_03342</name>
</gene>
<dbReference type="SMART" id="SM00220">
    <property type="entry name" value="S_TKc"/>
    <property type="match status" value="1"/>
</dbReference>
<evidence type="ECO:0000256" key="1">
    <source>
        <dbReference type="SAM" id="MobiDB-lite"/>
    </source>
</evidence>
<feature type="region of interest" description="Disordered" evidence="1">
    <location>
        <begin position="746"/>
        <end position="786"/>
    </location>
</feature>
<dbReference type="InterPro" id="IPR051177">
    <property type="entry name" value="CIK-Related_Protein"/>
</dbReference>
<accession>A0A0L0P0V7</accession>
<evidence type="ECO:0000259" key="2">
    <source>
        <dbReference type="PROSITE" id="PS50011"/>
    </source>
</evidence>
<dbReference type="InterPro" id="IPR011009">
    <property type="entry name" value="Kinase-like_dom_sf"/>
</dbReference>
<dbReference type="EMBL" id="LGST01000021">
    <property type="protein sequence ID" value="KND99913.1"/>
    <property type="molecule type" value="Genomic_DNA"/>
</dbReference>
<dbReference type="InterPro" id="IPR016024">
    <property type="entry name" value="ARM-type_fold"/>
</dbReference>
<reference evidence="4" key="1">
    <citation type="journal article" date="2015" name="BMC Genomics">
        <title>Draft genome of a commonly misdiagnosed multidrug resistant pathogen Candida auris.</title>
        <authorList>
            <person name="Chatterjee S."/>
            <person name="Alampalli S.V."/>
            <person name="Nageshan R.K."/>
            <person name="Chettiar S.T."/>
            <person name="Joshi S."/>
            <person name="Tatu U.S."/>
        </authorList>
    </citation>
    <scope>NUCLEOTIDE SEQUENCE [LARGE SCALE GENOMIC DNA]</scope>
    <source>
        <strain evidence="4">6684</strain>
    </source>
</reference>
<dbReference type="SUPFAM" id="SSF48371">
    <property type="entry name" value="ARM repeat"/>
    <property type="match status" value="1"/>
</dbReference>
<dbReference type="VEuPathDB" id="FungiDB:CJI97_000509"/>
<dbReference type="PANTHER" id="PTHR12984:SF6">
    <property type="entry name" value="SCY1-LIKE PROTEIN 2"/>
    <property type="match status" value="1"/>
</dbReference>
<dbReference type="AlphaFoldDB" id="A0A0L0P0V7"/>
<dbReference type="GO" id="GO:0005524">
    <property type="term" value="F:ATP binding"/>
    <property type="evidence" value="ECO:0007669"/>
    <property type="project" value="InterPro"/>
</dbReference>
<dbReference type="VEuPathDB" id="FungiDB:CJI96_0003584"/>
<dbReference type="GO" id="GO:0004672">
    <property type="term" value="F:protein kinase activity"/>
    <property type="evidence" value="ECO:0007669"/>
    <property type="project" value="InterPro"/>
</dbReference>
<dbReference type="Pfam" id="PF00069">
    <property type="entry name" value="Pkinase"/>
    <property type="match status" value="1"/>
</dbReference>
<dbReference type="VEuPathDB" id="FungiDB:CJJ07_003912"/>
<dbReference type="VEuPathDB" id="FungiDB:QG37_03342"/>
<dbReference type="PANTHER" id="PTHR12984">
    <property type="entry name" value="SCY1-RELATED S/T PROTEIN KINASE-LIKE"/>
    <property type="match status" value="1"/>
</dbReference>
<dbReference type="Gene3D" id="3.30.200.20">
    <property type="entry name" value="Phosphorylase Kinase, domain 1"/>
    <property type="match status" value="1"/>
</dbReference>
<dbReference type="PROSITE" id="PS50011">
    <property type="entry name" value="PROTEIN_KINASE_DOM"/>
    <property type="match status" value="1"/>
</dbReference>
<feature type="domain" description="Protein kinase" evidence="2">
    <location>
        <begin position="1"/>
        <end position="314"/>
    </location>
</feature>